<proteinExistence type="inferred from homology"/>
<name>A0A2Z4Y626_SUMC1</name>
<dbReference type="Gene3D" id="3.40.50.720">
    <property type="entry name" value="NAD(P)-binding Rossmann-like Domain"/>
    <property type="match status" value="1"/>
</dbReference>
<dbReference type="PANTHER" id="PTHR43000">
    <property type="entry name" value="DTDP-D-GLUCOSE 4,6-DEHYDRATASE-RELATED"/>
    <property type="match status" value="1"/>
</dbReference>
<evidence type="ECO:0000313" key="3">
    <source>
        <dbReference type="EMBL" id="AXA36152.1"/>
    </source>
</evidence>
<gene>
    <name evidence="3" type="ORF">BRCON_1375</name>
</gene>
<dbReference type="AlphaFoldDB" id="A0A2Z4Y626"/>
<dbReference type="Pfam" id="PF01370">
    <property type="entry name" value="Epimerase"/>
    <property type="match status" value="2"/>
</dbReference>
<evidence type="ECO:0000313" key="4">
    <source>
        <dbReference type="Proteomes" id="UP000262583"/>
    </source>
</evidence>
<evidence type="ECO:0000256" key="1">
    <source>
        <dbReference type="ARBA" id="ARBA00007637"/>
    </source>
</evidence>
<reference evidence="3 4" key="1">
    <citation type="submission" date="2018-05" db="EMBL/GenBank/DDBJ databases">
        <title>A metagenomic window into the 2 km-deep terrestrial subsurface aquifer revealed taxonomically and functionally diverse microbial community comprising novel uncultured bacterial lineages.</title>
        <authorList>
            <person name="Kadnikov V.V."/>
            <person name="Mardanov A.V."/>
            <person name="Beletsky A.V."/>
            <person name="Banks D."/>
            <person name="Pimenov N.V."/>
            <person name="Frank Y.A."/>
            <person name="Karnachuk O.V."/>
            <person name="Ravin N.V."/>
        </authorList>
    </citation>
    <scope>NUCLEOTIDE SEQUENCE [LARGE SCALE GENOMIC DNA]</scope>
    <source>
        <strain evidence="3">BY</strain>
    </source>
</reference>
<dbReference type="InterPro" id="IPR001509">
    <property type="entry name" value="Epimerase_deHydtase"/>
</dbReference>
<dbReference type="SUPFAM" id="SSF51735">
    <property type="entry name" value="NAD(P)-binding Rossmann-fold domains"/>
    <property type="match status" value="1"/>
</dbReference>
<feature type="domain" description="NAD-dependent epimerase/dehydratase" evidence="2">
    <location>
        <begin position="5"/>
        <end position="143"/>
    </location>
</feature>
<dbReference type="KEGG" id="schv:BRCON_1375"/>
<dbReference type="Proteomes" id="UP000262583">
    <property type="component" value="Chromosome"/>
</dbReference>
<organism evidence="3 4">
    <name type="scientific">Sumerlaea chitinivorans</name>
    <dbReference type="NCBI Taxonomy" id="2250252"/>
    <lineage>
        <taxon>Bacteria</taxon>
        <taxon>Candidatus Sumerlaeota</taxon>
        <taxon>Candidatus Sumerlaeia</taxon>
        <taxon>Candidatus Sumerlaeales</taxon>
        <taxon>Candidatus Sumerlaeaceae</taxon>
        <taxon>Candidatus Sumerlaea</taxon>
    </lineage>
</organism>
<dbReference type="EMBL" id="CP030759">
    <property type="protein sequence ID" value="AXA36152.1"/>
    <property type="molecule type" value="Genomic_DNA"/>
</dbReference>
<comment type="similarity">
    <text evidence="1">Belongs to the NAD(P)-dependent epimerase/dehydratase family.</text>
</comment>
<dbReference type="InterPro" id="IPR036291">
    <property type="entry name" value="NAD(P)-bd_dom_sf"/>
</dbReference>
<protein>
    <submittedName>
        <fullName evidence="3">UDP-glucose 4-epimerase</fullName>
    </submittedName>
</protein>
<evidence type="ECO:0000259" key="2">
    <source>
        <dbReference type="Pfam" id="PF01370"/>
    </source>
</evidence>
<feature type="domain" description="NAD-dependent epimerase/dehydratase" evidence="2">
    <location>
        <begin position="174"/>
        <end position="284"/>
    </location>
</feature>
<accession>A0A2Z4Y626</accession>
<sequence>MFSRVLVTGGAGFIGSHMVDLLVERGYKVRVFDNLEPQVHGGRTTPPEYLNREAEFVYGDVRDRDALRKALEGVDAIIHDAAMVGVGQSQYEILRYTDVNTNGTANLLDLIVNEKTSVERLLVASSMSIYGEGAYRRPSDGKVIYPTLRPESQLEAKDFDVHDPDTGEVLEAIPTPETKPLYCTSVYALNKKDQEEYTLVVGRAHKLSVVACRYFNVYGPRQSLSNPYTGAAAIFLSRIKNGNRPLIYEDGQQVRDFINVRDIVEAKLFLLENPNANLEAYNICTGRPTSILELARLLARLNGREDLEPLVTKRYRAGDIRHCYGDNSKLAALGWRARIALEDGLRELVEWSAGVTAEDKVEQAHRELEQRGLVRG</sequence>